<sequence>MSETGRRGERAGNTRETVDSNEGGQEEYGGQGSNSNIRRRRRSLPPKRGSITKKILEDVWGSVSSPRTPPSQANS</sequence>
<dbReference type="AlphaFoldDB" id="A0A314KXG5"/>
<dbReference type="EMBL" id="MJEQ01000770">
    <property type="protein sequence ID" value="OIT34096.1"/>
    <property type="molecule type" value="Genomic_DNA"/>
</dbReference>
<feature type="compositionally biased region" description="Polar residues" evidence="1">
    <location>
        <begin position="62"/>
        <end position="75"/>
    </location>
</feature>
<evidence type="ECO:0000256" key="1">
    <source>
        <dbReference type="SAM" id="MobiDB-lite"/>
    </source>
</evidence>
<evidence type="ECO:0000313" key="2">
    <source>
        <dbReference type="EMBL" id="OIT34096.1"/>
    </source>
</evidence>
<dbReference type="Gramene" id="OIT34096">
    <property type="protein sequence ID" value="OIT34096"/>
    <property type="gene ID" value="A4A49_17309"/>
</dbReference>
<protein>
    <submittedName>
        <fullName evidence="2">Uncharacterized protein</fullName>
    </submittedName>
</protein>
<comment type="caution">
    <text evidence="2">The sequence shown here is derived from an EMBL/GenBank/DDBJ whole genome shotgun (WGS) entry which is preliminary data.</text>
</comment>
<proteinExistence type="predicted"/>
<gene>
    <name evidence="2" type="ORF">A4A49_17309</name>
</gene>
<dbReference type="Proteomes" id="UP000187609">
    <property type="component" value="Unassembled WGS sequence"/>
</dbReference>
<accession>A0A314KXG5</accession>
<keyword evidence="3" id="KW-1185">Reference proteome</keyword>
<evidence type="ECO:0000313" key="3">
    <source>
        <dbReference type="Proteomes" id="UP000187609"/>
    </source>
</evidence>
<feature type="compositionally biased region" description="Basic and acidic residues" evidence="1">
    <location>
        <begin position="1"/>
        <end position="18"/>
    </location>
</feature>
<organism evidence="2 3">
    <name type="scientific">Nicotiana attenuata</name>
    <name type="common">Coyote tobacco</name>
    <dbReference type="NCBI Taxonomy" id="49451"/>
    <lineage>
        <taxon>Eukaryota</taxon>
        <taxon>Viridiplantae</taxon>
        <taxon>Streptophyta</taxon>
        <taxon>Embryophyta</taxon>
        <taxon>Tracheophyta</taxon>
        <taxon>Spermatophyta</taxon>
        <taxon>Magnoliopsida</taxon>
        <taxon>eudicotyledons</taxon>
        <taxon>Gunneridae</taxon>
        <taxon>Pentapetalae</taxon>
        <taxon>asterids</taxon>
        <taxon>lamiids</taxon>
        <taxon>Solanales</taxon>
        <taxon>Solanaceae</taxon>
        <taxon>Nicotianoideae</taxon>
        <taxon>Nicotianeae</taxon>
        <taxon>Nicotiana</taxon>
    </lineage>
</organism>
<feature type="region of interest" description="Disordered" evidence="1">
    <location>
        <begin position="1"/>
        <end position="75"/>
    </location>
</feature>
<name>A0A314KXG5_NICAT</name>
<reference evidence="2" key="1">
    <citation type="submission" date="2016-11" db="EMBL/GenBank/DDBJ databases">
        <title>The genome of Nicotiana attenuata.</title>
        <authorList>
            <person name="Xu S."/>
            <person name="Brockmoeller T."/>
            <person name="Gaquerel E."/>
            <person name="Navarro A."/>
            <person name="Kuhl H."/>
            <person name="Gase K."/>
            <person name="Ling Z."/>
            <person name="Zhou W."/>
            <person name="Kreitzer C."/>
            <person name="Stanke M."/>
            <person name="Tang H."/>
            <person name="Lyons E."/>
            <person name="Pandey P."/>
            <person name="Pandey S.P."/>
            <person name="Timmermann B."/>
            <person name="Baldwin I.T."/>
        </authorList>
    </citation>
    <scope>NUCLEOTIDE SEQUENCE [LARGE SCALE GENOMIC DNA]</scope>
    <source>
        <strain evidence="2">UT</strain>
    </source>
</reference>